<name>A0A1D2M0Y7_ORCCI</name>
<dbReference type="EMBL" id="LJIJ01007897">
    <property type="protein sequence ID" value="ODM86630.1"/>
    <property type="molecule type" value="Genomic_DNA"/>
</dbReference>
<gene>
    <name evidence="2" type="ORF">Ocin01_20053</name>
</gene>
<evidence type="ECO:0000313" key="2">
    <source>
        <dbReference type="EMBL" id="ODM86630.1"/>
    </source>
</evidence>
<dbReference type="AlphaFoldDB" id="A0A1D2M0Y7"/>
<keyword evidence="3" id="KW-1185">Reference proteome</keyword>
<feature type="region of interest" description="Disordered" evidence="1">
    <location>
        <begin position="362"/>
        <end position="498"/>
    </location>
</feature>
<dbReference type="Proteomes" id="UP000094527">
    <property type="component" value="Unassembled WGS sequence"/>
</dbReference>
<sequence length="543" mass="62665">MNPIRRINTVTLCSVDGSSSSDDSSVNYSTNNFKSKTCATTWHVKVPINEYNIVLQEIYKDTDYLKNDRGQINKVNFLTLCVNSCDTHKFFIKFDDYQYVKSVEFTGHIGSMKAAFGLLHKFPSIREVIFCLNDGNMKCNNDDFKNCLNTDVTQAPTVEHLKIMVTASEDSFKDIQMGEQSWRLDEILFLSHLVIPNIKYLILRLLETVIITISFRNKRLVMSRQYRLVQDVILDPTKAPSQTAVFNALESIQQQYKPEVVIEVEDISDSSSEHDSSPTQCSSHANYEQNLLPSSSECLNYADCEANFSLNYPLSSVQSTEEMEIRTASYPSSSQSHRSYIDSTLKGIESTKEENQFYESKQFEREIMEPQGLAVDPDGDLRMKLSRMRNPSPPPPSLSPRRVVSSESAGHYSRDTDLSNQRQPYRENWDRTESGERTFNGNREPFGRHEAESPIPTNQSERNYIGREKRDNYESRSRGSTSFSRRKRSYEFRESDEQSRYVAHYSRLLDNTYEIYRGRGRDRGRRARGLGRGRDSAYQYRKP</sequence>
<feature type="compositionally biased region" description="Basic residues" evidence="1">
    <location>
        <begin position="522"/>
        <end position="531"/>
    </location>
</feature>
<feature type="compositionally biased region" description="Basic and acidic residues" evidence="1">
    <location>
        <begin position="464"/>
        <end position="477"/>
    </location>
</feature>
<feature type="region of interest" description="Disordered" evidence="1">
    <location>
        <begin position="516"/>
        <end position="543"/>
    </location>
</feature>
<feature type="compositionally biased region" description="Basic and acidic residues" evidence="1">
    <location>
        <begin position="489"/>
        <end position="498"/>
    </location>
</feature>
<protein>
    <submittedName>
        <fullName evidence="2">Uncharacterized protein</fullName>
    </submittedName>
</protein>
<comment type="caution">
    <text evidence="2">The sequence shown here is derived from an EMBL/GenBank/DDBJ whole genome shotgun (WGS) entry which is preliminary data.</text>
</comment>
<evidence type="ECO:0000313" key="3">
    <source>
        <dbReference type="Proteomes" id="UP000094527"/>
    </source>
</evidence>
<feature type="compositionally biased region" description="Basic and acidic residues" evidence="1">
    <location>
        <begin position="424"/>
        <end position="436"/>
    </location>
</feature>
<accession>A0A1D2M0Y7</accession>
<evidence type="ECO:0000256" key="1">
    <source>
        <dbReference type="SAM" id="MobiDB-lite"/>
    </source>
</evidence>
<organism evidence="2 3">
    <name type="scientific">Orchesella cincta</name>
    <name type="common">Springtail</name>
    <name type="synonym">Podura cincta</name>
    <dbReference type="NCBI Taxonomy" id="48709"/>
    <lineage>
        <taxon>Eukaryota</taxon>
        <taxon>Metazoa</taxon>
        <taxon>Ecdysozoa</taxon>
        <taxon>Arthropoda</taxon>
        <taxon>Hexapoda</taxon>
        <taxon>Collembola</taxon>
        <taxon>Entomobryomorpha</taxon>
        <taxon>Entomobryoidea</taxon>
        <taxon>Orchesellidae</taxon>
        <taxon>Orchesellinae</taxon>
        <taxon>Orchesella</taxon>
    </lineage>
</organism>
<reference evidence="2 3" key="1">
    <citation type="journal article" date="2016" name="Genome Biol. Evol.">
        <title>Gene Family Evolution Reflects Adaptation to Soil Environmental Stressors in the Genome of the Collembolan Orchesella cincta.</title>
        <authorList>
            <person name="Faddeeva-Vakhrusheva A."/>
            <person name="Derks M.F."/>
            <person name="Anvar S.Y."/>
            <person name="Agamennone V."/>
            <person name="Suring W."/>
            <person name="Smit S."/>
            <person name="van Straalen N.M."/>
            <person name="Roelofs D."/>
        </authorList>
    </citation>
    <scope>NUCLEOTIDE SEQUENCE [LARGE SCALE GENOMIC DNA]</scope>
    <source>
        <tissue evidence="2">Mixed pool</tissue>
    </source>
</reference>
<proteinExistence type="predicted"/>